<dbReference type="AlphaFoldDB" id="A0A3A4BLF3"/>
<dbReference type="NCBIfam" id="TIGR01976">
    <property type="entry name" value="am_tr_V_VC1184"/>
    <property type="match status" value="1"/>
</dbReference>
<dbReference type="Gene3D" id="3.90.1150.10">
    <property type="entry name" value="Aspartate Aminotransferase, domain 1"/>
    <property type="match status" value="1"/>
</dbReference>
<name>A0A3A4BLF3_9ACTN</name>
<reference evidence="3 4" key="1">
    <citation type="submission" date="2018-09" db="EMBL/GenBank/DDBJ databases">
        <title>YIM 75507 draft genome.</title>
        <authorList>
            <person name="Tang S."/>
            <person name="Feng Y."/>
        </authorList>
    </citation>
    <scope>NUCLEOTIDE SEQUENCE [LARGE SCALE GENOMIC DNA]</scope>
    <source>
        <strain evidence="3 4">YIM 75507</strain>
    </source>
</reference>
<feature type="region of interest" description="Disordered" evidence="1">
    <location>
        <begin position="1"/>
        <end position="23"/>
    </location>
</feature>
<dbReference type="InterPro" id="IPR015424">
    <property type="entry name" value="PyrdxlP-dep_Trfase"/>
</dbReference>
<sequence length="376" mass="40739">MRRRFPGLNSDVVRLDGPSGAQAPQSVLDAMADHLRRHNANRGGAHPASLASERLVTQARRRTAAFLGADPDEVGFGLNATAINFHLSRSATRDLLPGDEIVVTRLDHEANLAPWAEAAADRGLKIRTVGVEPDTRLDMAALERAITGRTRIVAFPWANNAVGTLVDVPEVVRLAHAAGAIAWADATHYLPHGPVDASATGADVVIGSAYKFFGPHVGVFYARRRLLERWRPYQIGHAAHGHPAARFEPGTPPFESLAGLIAALDYLDDLGWRFVQEQEQALARRFLDGLPRRWRLHGLPDVPGRTATFALTLPGADPHDLAKALADRGIAAGSGDFHAPGIMNHLGLTEGALRVGFLHYNTLDEVERLLRALDQI</sequence>
<dbReference type="Pfam" id="PF00266">
    <property type="entry name" value="Aminotran_5"/>
    <property type="match status" value="1"/>
</dbReference>
<keyword evidence="4" id="KW-1185">Reference proteome</keyword>
<organism evidence="3 4">
    <name type="scientific">Bailinhaonella thermotolerans</name>
    <dbReference type="NCBI Taxonomy" id="1070861"/>
    <lineage>
        <taxon>Bacteria</taxon>
        <taxon>Bacillati</taxon>
        <taxon>Actinomycetota</taxon>
        <taxon>Actinomycetes</taxon>
        <taxon>Streptosporangiales</taxon>
        <taxon>Streptosporangiaceae</taxon>
        <taxon>Bailinhaonella</taxon>
    </lineage>
</organism>
<dbReference type="Proteomes" id="UP000265768">
    <property type="component" value="Unassembled WGS sequence"/>
</dbReference>
<dbReference type="InterPro" id="IPR015422">
    <property type="entry name" value="PyrdxlP-dep_Trfase_small"/>
</dbReference>
<dbReference type="Gene3D" id="3.40.640.10">
    <property type="entry name" value="Type I PLP-dependent aspartate aminotransferase-like (Major domain)"/>
    <property type="match status" value="1"/>
</dbReference>
<dbReference type="EMBL" id="QZEY01000001">
    <property type="protein sequence ID" value="RJL36204.1"/>
    <property type="molecule type" value="Genomic_DNA"/>
</dbReference>
<dbReference type="InterPro" id="IPR015421">
    <property type="entry name" value="PyrdxlP-dep_Trfase_major"/>
</dbReference>
<evidence type="ECO:0000259" key="2">
    <source>
        <dbReference type="Pfam" id="PF00266"/>
    </source>
</evidence>
<dbReference type="InterPro" id="IPR011340">
    <property type="entry name" value="Cys_dSase-rel"/>
</dbReference>
<dbReference type="OrthoDB" id="7592443at2"/>
<comment type="caution">
    <text evidence="3">The sequence shown here is derived from an EMBL/GenBank/DDBJ whole genome shotgun (WGS) entry which is preliminary data.</text>
</comment>
<protein>
    <submittedName>
        <fullName evidence="3">Cysteine desulfurase-like protein</fullName>
    </submittedName>
</protein>
<dbReference type="SUPFAM" id="SSF53383">
    <property type="entry name" value="PLP-dependent transferases"/>
    <property type="match status" value="1"/>
</dbReference>
<evidence type="ECO:0000256" key="1">
    <source>
        <dbReference type="SAM" id="MobiDB-lite"/>
    </source>
</evidence>
<feature type="domain" description="Aminotransferase class V" evidence="2">
    <location>
        <begin position="15"/>
        <end position="369"/>
    </location>
</feature>
<evidence type="ECO:0000313" key="3">
    <source>
        <dbReference type="EMBL" id="RJL36204.1"/>
    </source>
</evidence>
<dbReference type="PANTHER" id="PTHR43586:SF21">
    <property type="entry name" value="PYRIDOXAL PHOSPHATE (PLP)-DEPENDENT ASPARTATE AMINOTRANSFERASE SUPERFAMILY"/>
    <property type="match status" value="1"/>
</dbReference>
<proteinExistence type="predicted"/>
<gene>
    <name evidence="3" type="ORF">D5H75_02015</name>
</gene>
<evidence type="ECO:0000313" key="4">
    <source>
        <dbReference type="Proteomes" id="UP000265768"/>
    </source>
</evidence>
<accession>A0A3A4BLF3</accession>
<dbReference type="PANTHER" id="PTHR43586">
    <property type="entry name" value="CYSTEINE DESULFURASE"/>
    <property type="match status" value="1"/>
</dbReference>
<dbReference type="InterPro" id="IPR000192">
    <property type="entry name" value="Aminotrans_V_dom"/>
</dbReference>